<evidence type="ECO:0000256" key="3">
    <source>
        <dbReference type="ARBA" id="ARBA00022741"/>
    </source>
</evidence>
<dbReference type="SMART" id="SM00133">
    <property type="entry name" value="S_TK_X"/>
    <property type="match status" value="1"/>
</dbReference>
<dbReference type="Ensembl" id="ENSVKKT00000002092.1">
    <property type="protein sequence ID" value="ENSVKKP00000002027.1"/>
    <property type="gene ID" value="ENSVKKG00000001654.1"/>
</dbReference>
<keyword evidence="5" id="KW-0067">ATP-binding</keyword>
<dbReference type="PROSITE" id="PS51285">
    <property type="entry name" value="AGC_KINASE_CTER"/>
    <property type="match status" value="1"/>
</dbReference>
<sequence length="63" mass="6887">LARAVTPPFVPRLKGAADTSHFDRAFTSQKAVLTPPDLLPPLSAEEQARFRGFDFVSPCFLQG</sequence>
<evidence type="ECO:0000313" key="8">
    <source>
        <dbReference type="Proteomes" id="UP000694545"/>
    </source>
</evidence>
<dbReference type="OMA" id="QTTAWCH"/>
<protein>
    <recommendedName>
        <fullName evidence="6">AGC-kinase C-terminal domain-containing protein</fullName>
    </recommendedName>
</protein>
<evidence type="ECO:0000256" key="5">
    <source>
        <dbReference type="ARBA" id="ARBA00022840"/>
    </source>
</evidence>
<dbReference type="Pfam" id="PF00433">
    <property type="entry name" value="Pkinase_C"/>
    <property type="match status" value="1"/>
</dbReference>
<keyword evidence="2" id="KW-0808">Transferase</keyword>
<keyword evidence="8" id="KW-1185">Reference proteome</keyword>
<feature type="domain" description="AGC-kinase C-terminal" evidence="6">
    <location>
        <begin position="1"/>
        <end position="63"/>
    </location>
</feature>
<accession>A0A8D2KR63</accession>
<dbReference type="GO" id="GO:0004674">
    <property type="term" value="F:protein serine/threonine kinase activity"/>
    <property type="evidence" value="ECO:0007669"/>
    <property type="project" value="UniProtKB-KW"/>
</dbReference>
<evidence type="ECO:0000259" key="6">
    <source>
        <dbReference type="PROSITE" id="PS51285"/>
    </source>
</evidence>
<evidence type="ECO:0000256" key="2">
    <source>
        <dbReference type="ARBA" id="ARBA00022679"/>
    </source>
</evidence>
<reference evidence="7" key="1">
    <citation type="submission" date="2025-08" db="UniProtKB">
        <authorList>
            <consortium name="Ensembl"/>
        </authorList>
    </citation>
    <scope>IDENTIFICATION</scope>
</reference>
<dbReference type="Gene3D" id="3.30.200.20">
    <property type="entry name" value="Phosphorylase Kinase, domain 1"/>
    <property type="match status" value="1"/>
</dbReference>
<keyword evidence="4" id="KW-0418">Kinase</keyword>
<dbReference type="GO" id="GO:0005524">
    <property type="term" value="F:ATP binding"/>
    <property type="evidence" value="ECO:0007669"/>
    <property type="project" value="UniProtKB-KW"/>
</dbReference>
<dbReference type="AlphaFoldDB" id="A0A8D2KR63"/>
<evidence type="ECO:0000313" key="7">
    <source>
        <dbReference type="Ensembl" id="ENSVKKP00000002027.1"/>
    </source>
</evidence>
<dbReference type="InterPro" id="IPR017892">
    <property type="entry name" value="Pkinase_C"/>
</dbReference>
<organism evidence="7 8">
    <name type="scientific">Varanus komodoensis</name>
    <name type="common">Komodo dragon</name>
    <dbReference type="NCBI Taxonomy" id="61221"/>
    <lineage>
        <taxon>Eukaryota</taxon>
        <taxon>Metazoa</taxon>
        <taxon>Chordata</taxon>
        <taxon>Craniata</taxon>
        <taxon>Vertebrata</taxon>
        <taxon>Euteleostomi</taxon>
        <taxon>Lepidosauria</taxon>
        <taxon>Squamata</taxon>
        <taxon>Bifurcata</taxon>
        <taxon>Unidentata</taxon>
        <taxon>Episquamata</taxon>
        <taxon>Toxicofera</taxon>
        <taxon>Anguimorpha</taxon>
        <taxon>Paleoanguimorpha</taxon>
        <taxon>Varanoidea</taxon>
        <taxon>Varanidae</taxon>
        <taxon>Varanus</taxon>
    </lineage>
</organism>
<evidence type="ECO:0000256" key="4">
    <source>
        <dbReference type="ARBA" id="ARBA00022777"/>
    </source>
</evidence>
<reference evidence="7" key="2">
    <citation type="submission" date="2025-09" db="UniProtKB">
        <authorList>
            <consortium name="Ensembl"/>
        </authorList>
    </citation>
    <scope>IDENTIFICATION</scope>
</reference>
<evidence type="ECO:0000256" key="1">
    <source>
        <dbReference type="ARBA" id="ARBA00022527"/>
    </source>
</evidence>
<keyword evidence="3" id="KW-0547">Nucleotide-binding</keyword>
<proteinExistence type="predicted"/>
<name>A0A8D2KR63_VARKO</name>
<dbReference type="InterPro" id="IPR000961">
    <property type="entry name" value="AGC-kinase_C"/>
</dbReference>
<keyword evidence="1" id="KW-0723">Serine/threonine-protein kinase</keyword>
<dbReference type="Proteomes" id="UP000694545">
    <property type="component" value="Unplaced"/>
</dbReference>